<organism evidence="15 16">
    <name type="scientific">Clostridium oceanicum</name>
    <dbReference type="NCBI Taxonomy" id="1543"/>
    <lineage>
        <taxon>Bacteria</taxon>
        <taxon>Bacillati</taxon>
        <taxon>Bacillota</taxon>
        <taxon>Clostridia</taxon>
        <taxon>Eubacteriales</taxon>
        <taxon>Clostridiaceae</taxon>
        <taxon>Clostridium</taxon>
    </lineage>
</organism>
<reference evidence="15 16" key="1">
    <citation type="journal article" date="2019" name="Int. J. Syst. Evol. Microbiol.">
        <title>The Global Catalogue of Microorganisms (GCM) 10K type strain sequencing project: providing services to taxonomists for standard genome sequencing and annotation.</title>
        <authorList>
            <consortium name="The Broad Institute Genomics Platform"/>
            <consortium name="The Broad Institute Genome Sequencing Center for Infectious Disease"/>
            <person name="Wu L."/>
            <person name="Ma J."/>
        </authorList>
    </citation>
    <scope>NUCLEOTIDE SEQUENCE [LARGE SCALE GENOMIC DNA]</scope>
    <source>
        <strain evidence="15 16">JCM 1407</strain>
    </source>
</reference>
<dbReference type="PANTHER" id="PTHR33843">
    <property type="entry name" value="ASCORBATE-SPECIFIC PTS SYSTEM EIIC COMPONENT"/>
    <property type="match status" value="1"/>
</dbReference>
<evidence type="ECO:0000256" key="11">
    <source>
        <dbReference type="ARBA" id="ARBA00038218"/>
    </source>
</evidence>
<keyword evidence="3" id="KW-0813">Transport</keyword>
<keyword evidence="6" id="KW-0598">Phosphotransferase system</keyword>
<sequence length="431" mass="45989">MSFLNFLVNQIFRQPPLFLGIVALVGLLFQKKSGSEVVKGTSKTIIGVIVLMKAVDIIVASIDPLSKAFTKLYAIPSTNAVKPIGFTNFVGQYGSTIGLVMVLAFAINLIVAKFTRFKNIFLTGHVFFWMAFLFVAIGIEGSLSGTKLIVFATALLSFYIIVTPALIRPFVKQVTGDDSFTIGHTTVGLSLIGALLGKWFGNKEKSMEDVKIPQSLEFLRETTITTGLVMFIVYIVVGFMVGHSVRVEAFGAANADSASLIVYAIMQGLTFGAGLTVLLTGVRLMLGEIIPAFKGIADKLIPNAIPALDCPMIFPYAPNSVLVGFIISMISSIIAIVVLASTGNITSAVIPLTVACFFDVGPAAVFANATGGRRGVIIASIVCGALLIVFEAMSIPLLQNTVSDFVQAFGGNDFSIWPVIVRNIMKLFGMS</sequence>
<keyword evidence="16" id="KW-1185">Reference proteome</keyword>
<gene>
    <name evidence="15" type="ORF">GCM10008906_25330</name>
</gene>
<dbReference type="InterPro" id="IPR004703">
    <property type="entry name" value="PTS_sugar-sp_permease"/>
</dbReference>
<dbReference type="NCBIfam" id="NF006920">
    <property type="entry name" value="PRK09410.1-2"/>
    <property type="match status" value="1"/>
</dbReference>
<feature type="transmembrane region" description="Helical" evidence="14">
    <location>
        <begin position="148"/>
        <end position="167"/>
    </location>
</feature>
<feature type="transmembrane region" description="Helical" evidence="14">
    <location>
        <begin position="120"/>
        <end position="139"/>
    </location>
</feature>
<evidence type="ECO:0000256" key="6">
    <source>
        <dbReference type="ARBA" id="ARBA00022683"/>
    </source>
</evidence>
<dbReference type="PANTHER" id="PTHR33843:SF4">
    <property type="entry name" value="ASCORBATE-SPECIFIC PTS SYSTEM EIIC COMPONENT"/>
    <property type="match status" value="1"/>
</dbReference>
<evidence type="ECO:0000256" key="3">
    <source>
        <dbReference type="ARBA" id="ARBA00022448"/>
    </source>
</evidence>
<comment type="caution">
    <text evidence="15">The sequence shown here is derived from an EMBL/GenBank/DDBJ whole genome shotgun (WGS) entry which is preliminary data.</text>
</comment>
<feature type="transmembrane region" description="Helical" evidence="14">
    <location>
        <begin position="93"/>
        <end position="114"/>
    </location>
</feature>
<evidence type="ECO:0000256" key="14">
    <source>
        <dbReference type="SAM" id="Phobius"/>
    </source>
</evidence>
<comment type="subcellular location">
    <subcellularLocation>
        <location evidence="1">Cell membrane</location>
        <topology evidence="1">Multi-pass membrane protein</topology>
    </subcellularLocation>
</comment>
<evidence type="ECO:0000256" key="8">
    <source>
        <dbReference type="ARBA" id="ARBA00022989"/>
    </source>
</evidence>
<comment type="similarity">
    <text evidence="11">Belongs to the UlaA family.</text>
</comment>
<feature type="transmembrane region" description="Helical" evidence="14">
    <location>
        <begin position="376"/>
        <end position="398"/>
    </location>
</feature>
<dbReference type="Proteomes" id="UP001501510">
    <property type="component" value="Unassembled WGS sequence"/>
</dbReference>
<keyword evidence="5" id="KW-0762">Sugar transport</keyword>
<evidence type="ECO:0000256" key="2">
    <source>
        <dbReference type="ARBA" id="ARBA00011738"/>
    </source>
</evidence>
<evidence type="ECO:0000256" key="12">
    <source>
        <dbReference type="ARBA" id="ARBA00039702"/>
    </source>
</evidence>
<protein>
    <recommendedName>
        <fullName evidence="12">Ascorbate-specific PTS system EIIC component</fullName>
    </recommendedName>
    <alternativeName>
        <fullName evidence="13">Ascorbate-specific permease IIC component UlaA</fullName>
    </alternativeName>
</protein>
<evidence type="ECO:0000256" key="10">
    <source>
        <dbReference type="ARBA" id="ARBA00037387"/>
    </source>
</evidence>
<accession>A0ABN1JLX8</accession>
<feature type="transmembrane region" description="Helical" evidence="14">
    <location>
        <begin position="261"/>
        <end position="286"/>
    </location>
</feature>
<feature type="transmembrane region" description="Helical" evidence="14">
    <location>
        <begin position="179"/>
        <end position="201"/>
    </location>
</feature>
<keyword evidence="4" id="KW-1003">Cell membrane</keyword>
<evidence type="ECO:0000256" key="9">
    <source>
        <dbReference type="ARBA" id="ARBA00023136"/>
    </source>
</evidence>
<feature type="transmembrane region" description="Helical" evidence="14">
    <location>
        <begin position="222"/>
        <end position="241"/>
    </location>
</feature>
<feature type="transmembrane region" description="Helical" evidence="14">
    <location>
        <begin position="321"/>
        <end position="342"/>
    </location>
</feature>
<evidence type="ECO:0000256" key="4">
    <source>
        <dbReference type="ARBA" id="ARBA00022475"/>
    </source>
</evidence>
<evidence type="ECO:0000256" key="5">
    <source>
        <dbReference type="ARBA" id="ARBA00022597"/>
    </source>
</evidence>
<dbReference type="EMBL" id="BAAACG010000010">
    <property type="protein sequence ID" value="GAA0742603.1"/>
    <property type="molecule type" value="Genomic_DNA"/>
</dbReference>
<keyword evidence="8 14" id="KW-1133">Transmembrane helix</keyword>
<evidence type="ECO:0000256" key="7">
    <source>
        <dbReference type="ARBA" id="ARBA00022692"/>
    </source>
</evidence>
<dbReference type="RefSeq" id="WP_343762016.1">
    <property type="nucleotide sequence ID" value="NZ_BAAACG010000010.1"/>
</dbReference>
<name>A0ABN1JLX8_9CLOT</name>
<comment type="function">
    <text evidence="10">The phosphoenolpyruvate-dependent sugar phosphotransferase system (sugar PTS), a major carbohydrate active transport system, catalyzes the phosphorylation of incoming sugar substrates concomitantly with their translocation across the cell membrane. The enzyme II UlaABC PTS system is involved in ascorbate transport.</text>
</comment>
<dbReference type="InterPro" id="IPR051562">
    <property type="entry name" value="Ascorbate-PTS_EIIC"/>
</dbReference>
<evidence type="ECO:0000256" key="1">
    <source>
        <dbReference type="ARBA" id="ARBA00004651"/>
    </source>
</evidence>
<evidence type="ECO:0000313" key="16">
    <source>
        <dbReference type="Proteomes" id="UP001501510"/>
    </source>
</evidence>
<comment type="subunit">
    <text evidence="2">Homodimer.</text>
</comment>
<evidence type="ECO:0000256" key="13">
    <source>
        <dbReference type="ARBA" id="ARBA00042859"/>
    </source>
</evidence>
<keyword evidence="9 14" id="KW-0472">Membrane</keyword>
<proteinExistence type="inferred from homology"/>
<keyword evidence="7 14" id="KW-0812">Transmembrane</keyword>
<evidence type="ECO:0000313" key="15">
    <source>
        <dbReference type="EMBL" id="GAA0742603.1"/>
    </source>
</evidence>
<dbReference type="Pfam" id="PF03611">
    <property type="entry name" value="EIIC-GAT"/>
    <property type="match status" value="1"/>
</dbReference>
<feature type="transmembrane region" description="Helical" evidence="14">
    <location>
        <begin position="348"/>
        <end position="369"/>
    </location>
</feature>